<feature type="domain" description="Transposase zinc-binding" evidence="2">
    <location>
        <begin position="7"/>
        <end position="95"/>
    </location>
</feature>
<accession>A0A2T1K9V3</accession>
<evidence type="ECO:0000313" key="4">
    <source>
        <dbReference type="Proteomes" id="UP000238385"/>
    </source>
</evidence>
<dbReference type="GO" id="GO:0006313">
    <property type="term" value="P:DNA transposition"/>
    <property type="evidence" value="ECO:0007669"/>
    <property type="project" value="InterPro"/>
</dbReference>
<evidence type="ECO:0000259" key="1">
    <source>
        <dbReference type="Pfam" id="PF04986"/>
    </source>
</evidence>
<sequence length="374" mass="43406">MANSVTVQSALNQFLSTDSLDSHRRKVCSRLMDCRTARMGGMEMRCDHCKARTVHYYGCRDRHCPQCQGRASQQWCERQRRSLLPVPYFHLVFTLPHALNGWIQVHPEVVYRRLFESVWNTLSQFGHKTKHLQGELGMTAVLHTWGQNLSRHVHVHCLIPGGALTETGEWHQAKHQYLFPVRALSRRFRGRMVSSLRSSIRTGELHRLIDPGALNDVLNEVMQKDWVVYARHCLNQAETVVDYLARYTHRIAISNGRLVSQDGDWIKLRYKDYREDGRQKTLQLEGAEFIRRFLMHILPKGFMRIRHFGYLSNRTRRQKLTAIHQALQKPPEAGDVTENGAESHRTWPCPQCDGGVVHMVRQIPRYKTVGILTA</sequence>
<dbReference type="GO" id="GO:0004803">
    <property type="term" value="F:transposase activity"/>
    <property type="evidence" value="ECO:0007669"/>
    <property type="project" value="InterPro"/>
</dbReference>
<evidence type="ECO:0000313" key="3">
    <source>
        <dbReference type="EMBL" id="PSF06906.1"/>
    </source>
</evidence>
<keyword evidence="4" id="KW-1185">Reference proteome</keyword>
<dbReference type="Pfam" id="PF04986">
    <property type="entry name" value="Y2_Tnp"/>
    <property type="match status" value="1"/>
</dbReference>
<dbReference type="InterPro" id="IPR007069">
    <property type="entry name" value="Transposase_32"/>
</dbReference>
<name>A0A2T1K9V3_9GAMM</name>
<dbReference type="OrthoDB" id="6979325at2"/>
<comment type="caution">
    <text evidence="3">The sequence shown here is derived from an EMBL/GenBank/DDBJ whole genome shotgun (WGS) entry which is preliminary data.</text>
</comment>
<dbReference type="GO" id="GO:0003677">
    <property type="term" value="F:DNA binding"/>
    <property type="evidence" value="ECO:0007669"/>
    <property type="project" value="InterPro"/>
</dbReference>
<protein>
    <submittedName>
        <fullName evidence="3">IS91 family transposase</fullName>
    </submittedName>
</protein>
<dbReference type="EMBL" id="PXNN01000017">
    <property type="protein sequence ID" value="PSF06906.1"/>
    <property type="molecule type" value="Genomic_DNA"/>
</dbReference>
<dbReference type="PANTHER" id="PTHR37023:SF1">
    <property type="entry name" value="ISSOD25 TRANSPOSASE TNPA_ISSOD25"/>
    <property type="match status" value="1"/>
</dbReference>
<gene>
    <name evidence="3" type="ORF">C7H08_17695</name>
</gene>
<dbReference type="NCBIfam" id="NF033538">
    <property type="entry name" value="transpos_IS91"/>
    <property type="match status" value="1"/>
</dbReference>
<dbReference type="InterPro" id="IPR026889">
    <property type="entry name" value="Zn_Tnp"/>
</dbReference>
<proteinExistence type="predicted"/>
<organism evidence="3 4">
    <name type="scientific">Marinobacter halophilus</name>
    <dbReference type="NCBI Taxonomy" id="1323740"/>
    <lineage>
        <taxon>Bacteria</taxon>
        <taxon>Pseudomonadati</taxon>
        <taxon>Pseudomonadota</taxon>
        <taxon>Gammaproteobacteria</taxon>
        <taxon>Pseudomonadales</taxon>
        <taxon>Marinobacteraceae</taxon>
        <taxon>Marinobacter</taxon>
    </lineage>
</organism>
<feature type="domain" description="Transposase IS801/IS1294" evidence="1">
    <location>
        <begin position="137"/>
        <end position="317"/>
    </location>
</feature>
<dbReference type="InterPro" id="IPR054832">
    <property type="entry name" value="transpos_IS91"/>
</dbReference>
<evidence type="ECO:0000259" key="2">
    <source>
        <dbReference type="Pfam" id="PF14319"/>
    </source>
</evidence>
<dbReference type="PANTHER" id="PTHR37023">
    <property type="entry name" value="TRANSPOSASE"/>
    <property type="match status" value="1"/>
</dbReference>
<reference evidence="3 4" key="1">
    <citation type="submission" date="2018-03" db="EMBL/GenBank/DDBJ databases">
        <title>Marinobacter brunus sp. nov., a marine bacterium of Gamma-proteobacteria isolated from the surface seawater of the South China Sea.</title>
        <authorList>
            <person name="Cheng H."/>
            <person name="Wu Y.-H."/>
            <person name="Xamxidin M."/>
            <person name="Xu X.-W."/>
        </authorList>
    </citation>
    <scope>NUCLEOTIDE SEQUENCE [LARGE SCALE GENOMIC DNA]</scope>
    <source>
        <strain evidence="3 4">JCM 30472</strain>
    </source>
</reference>
<dbReference type="Proteomes" id="UP000238385">
    <property type="component" value="Unassembled WGS sequence"/>
</dbReference>
<dbReference type="AlphaFoldDB" id="A0A2T1K9V3"/>
<dbReference type="Pfam" id="PF14319">
    <property type="entry name" value="Zn_Tnp_IS91"/>
    <property type="match status" value="1"/>
</dbReference>
<dbReference type="RefSeq" id="WP_106673530.1">
    <property type="nucleotide sequence ID" value="NZ_BMFE01000002.1"/>
</dbReference>